<evidence type="ECO:0000313" key="10">
    <source>
        <dbReference type="Proteomes" id="UP000653358"/>
    </source>
</evidence>
<comment type="subcellular location">
    <subcellularLocation>
        <location evidence="1">Cell membrane</location>
        <topology evidence="1">Single-pass membrane protein</topology>
    </subcellularLocation>
</comment>
<dbReference type="Pfam" id="PF04024">
    <property type="entry name" value="PspC"/>
    <property type="match status" value="1"/>
</dbReference>
<proteinExistence type="predicted"/>
<dbReference type="PANTHER" id="PTHR33885">
    <property type="entry name" value="PHAGE SHOCK PROTEIN C"/>
    <property type="match status" value="1"/>
</dbReference>
<evidence type="ECO:0000256" key="1">
    <source>
        <dbReference type="ARBA" id="ARBA00004162"/>
    </source>
</evidence>
<keyword evidence="5 7" id="KW-0472">Membrane</keyword>
<evidence type="ECO:0000259" key="8">
    <source>
        <dbReference type="Pfam" id="PF04024"/>
    </source>
</evidence>
<dbReference type="EMBL" id="WJBB01000002">
    <property type="protein sequence ID" value="MBC3795890.1"/>
    <property type="molecule type" value="Genomic_DNA"/>
</dbReference>
<evidence type="ECO:0000256" key="3">
    <source>
        <dbReference type="ARBA" id="ARBA00022692"/>
    </source>
</evidence>
<protein>
    <submittedName>
        <fullName evidence="9">PspC domain-containing protein</fullName>
    </submittedName>
</protein>
<evidence type="ECO:0000256" key="2">
    <source>
        <dbReference type="ARBA" id="ARBA00022475"/>
    </source>
</evidence>
<comment type="caution">
    <text evidence="9">The sequence shown here is derived from an EMBL/GenBank/DDBJ whole genome shotgun (WGS) entry which is preliminary data.</text>
</comment>
<dbReference type="Proteomes" id="UP000653358">
    <property type="component" value="Unassembled WGS sequence"/>
</dbReference>
<evidence type="ECO:0000256" key="7">
    <source>
        <dbReference type="SAM" id="Phobius"/>
    </source>
</evidence>
<feature type="transmembrane region" description="Helical" evidence="7">
    <location>
        <begin position="12"/>
        <end position="33"/>
    </location>
</feature>
<feature type="transmembrane region" description="Helical" evidence="7">
    <location>
        <begin position="45"/>
        <end position="65"/>
    </location>
</feature>
<keyword evidence="10" id="KW-1185">Reference proteome</keyword>
<reference evidence="9 10" key="1">
    <citation type="journal article" date="2020" name="mSystems">
        <title>Defining Genomic and Predicted Metabolic Features of the Acetobacterium Genus.</title>
        <authorList>
            <person name="Ross D.E."/>
            <person name="Marshall C.W."/>
            <person name="Gulliver D."/>
            <person name="May H.D."/>
            <person name="Norman R.S."/>
        </authorList>
    </citation>
    <scope>NUCLEOTIDE SEQUENCE [LARGE SCALE GENOMIC DNA]</scope>
    <source>
        <strain evidence="9 10">DSM 9173</strain>
    </source>
</reference>
<evidence type="ECO:0000256" key="6">
    <source>
        <dbReference type="SAM" id="MobiDB-lite"/>
    </source>
</evidence>
<keyword evidence="4 7" id="KW-1133">Transmembrane helix</keyword>
<sequence length="110" mass="12639">MKKKRLMRNKESGIIAGVCAGIGDYCHVSPWIFRILFILPVLPFIFTFMAGIFSIVIYVLLAILLPDKQRIEEQNVVEVEYEIIDDNDNDEAKVEDAEDFSDEPSEKDQQ</sequence>
<feature type="region of interest" description="Disordered" evidence="6">
    <location>
        <begin position="87"/>
        <end position="110"/>
    </location>
</feature>
<gene>
    <name evidence="9" type="ORF">GH807_02320</name>
</gene>
<feature type="domain" description="Phage shock protein PspC N-terminal" evidence="8">
    <location>
        <begin position="4"/>
        <end position="67"/>
    </location>
</feature>
<dbReference type="PANTHER" id="PTHR33885:SF3">
    <property type="entry name" value="PHAGE SHOCK PROTEIN C"/>
    <property type="match status" value="1"/>
</dbReference>
<evidence type="ECO:0000256" key="5">
    <source>
        <dbReference type="ARBA" id="ARBA00023136"/>
    </source>
</evidence>
<evidence type="ECO:0000256" key="4">
    <source>
        <dbReference type="ARBA" id="ARBA00022989"/>
    </source>
</evidence>
<dbReference type="InterPro" id="IPR007168">
    <property type="entry name" value="Phageshock_PspC_N"/>
</dbReference>
<organism evidence="9 10">
    <name type="scientific">Acetobacterium tundrae</name>
    <dbReference type="NCBI Taxonomy" id="132932"/>
    <lineage>
        <taxon>Bacteria</taxon>
        <taxon>Bacillati</taxon>
        <taxon>Bacillota</taxon>
        <taxon>Clostridia</taxon>
        <taxon>Eubacteriales</taxon>
        <taxon>Eubacteriaceae</taxon>
        <taxon>Acetobacterium</taxon>
    </lineage>
</organism>
<keyword evidence="3 7" id="KW-0812">Transmembrane</keyword>
<keyword evidence="2" id="KW-1003">Cell membrane</keyword>
<name>A0ABR6WHE3_9FIRM</name>
<evidence type="ECO:0000313" key="9">
    <source>
        <dbReference type="EMBL" id="MBC3795890.1"/>
    </source>
</evidence>
<dbReference type="RefSeq" id="WP_148602565.1">
    <property type="nucleotide sequence ID" value="NZ_RXYB01000003.1"/>
</dbReference>
<accession>A0ABR6WHE3</accession>
<dbReference type="InterPro" id="IPR052027">
    <property type="entry name" value="PspC"/>
</dbReference>